<dbReference type="Gene3D" id="1.10.10.60">
    <property type="entry name" value="Homeodomain-like"/>
    <property type="match status" value="1"/>
</dbReference>
<reference evidence="9" key="2">
    <citation type="journal article" date="2024" name="Plant">
        <title>Genomic evolution and insights into agronomic trait innovations of Sesamum species.</title>
        <authorList>
            <person name="Miao H."/>
            <person name="Wang L."/>
            <person name="Qu L."/>
            <person name="Liu H."/>
            <person name="Sun Y."/>
            <person name="Le M."/>
            <person name="Wang Q."/>
            <person name="Wei S."/>
            <person name="Zheng Y."/>
            <person name="Lin W."/>
            <person name="Duan Y."/>
            <person name="Cao H."/>
            <person name="Xiong S."/>
            <person name="Wang X."/>
            <person name="Wei L."/>
            <person name="Li C."/>
            <person name="Ma Q."/>
            <person name="Ju M."/>
            <person name="Zhao R."/>
            <person name="Li G."/>
            <person name="Mu C."/>
            <person name="Tian Q."/>
            <person name="Mei H."/>
            <person name="Zhang T."/>
            <person name="Gao T."/>
            <person name="Zhang H."/>
        </authorList>
    </citation>
    <scope>NUCLEOTIDE SEQUENCE</scope>
    <source>
        <strain evidence="9">3651</strain>
    </source>
</reference>
<evidence type="ECO:0000256" key="7">
    <source>
        <dbReference type="SAM" id="MobiDB-lite"/>
    </source>
</evidence>
<dbReference type="FunFam" id="1.10.10.60:FF:000002">
    <property type="entry name" value="Myb family transcription factor"/>
    <property type="match status" value="1"/>
</dbReference>
<dbReference type="InterPro" id="IPR009057">
    <property type="entry name" value="Homeodomain-like_sf"/>
</dbReference>
<keyword evidence="6" id="KW-0175">Coiled coil</keyword>
<feature type="coiled-coil region" evidence="6">
    <location>
        <begin position="8"/>
        <end position="38"/>
    </location>
</feature>
<feature type="domain" description="HTH myb-type" evidence="8">
    <location>
        <begin position="221"/>
        <end position="281"/>
    </location>
</feature>
<keyword evidence="10" id="KW-1185">Reference proteome</keyword>
<feature type="region of interest" description="Disordered" evidence="7">
    <location>
        <begin position="89"/>
        <end position="128"/>
    </location>
</feature>
<proteinExistence type="predicted"/>
<name>A0AAE1YH87_9LAMI</name>
<feature type="region of interest" description="Disordered" evidence="7">
    <location>
        <begin position="158"/>
        <end position="228"/>
    </location>
</feature>
<dbReference type="Proteomes" id="UP001293254">
    <property type="component" value="Unassembled WGS sequence"/>
</dbReference>
<accession>A0AAE1YH87</accession>
<dbReference type="EMBL" id="JACGWO010000004">
    <property type="protein sequence ID" value="KAK4430181.1"/>
    <property type="molecule type" value="Genomic_DNA"/>
</dbReference>
<keyword evidence="5" id="KW-0539">Nucleus</keyword>
<evidence type="ECO:0000313" key="9">
    <source>
        <dbReference type="EMBL" id="KAK4430181.1"/>
    </source>
</evidence>
<keyword evidence="3" id="KW-0238">DNA-binding</keyword>
<dbReference type="AlphaFoldDB" id="A0AAE1YH87"/>
<feature type="region of interest" description="Disordered" evidence="7">
    <location>
        <begin position="337"/>
        <end position="393"/>
    </location>
</feature>
<dbReference type="NCBIfam" id="TIGR01557">
    <property type="entry name" value="myb_SHAQKYF"/>
    <property type="match status" value="1"/>
</dbReference>
<dbReference type="InterPro" id="IPR017930">
    <property type="entry name" value="Myb_dom"/>
</dbReference>
<feature type="compositionally biased region" description="Low complexity" evidence="7">
    <location>
        <begin position="381"/>
        <end position="393"/>
    </location>
</feature>
<dbReference type="GO" id="GO:0005634">
    <property type="term" value="C:nucleus"/>
    <property type="evidence" value="ECO:0007669"/>
    <property type="project" value="UniProtKB-SubCell"/>
</dbReference>
<dbReference type="GO" id="GO:0003677">
    <property type="term" value="F:DNA binding"/>
    <property type="evidence" value="ECO:0007669"/>
    <property type="project" value="UniProtKB-KW"/>
</dbReference>
<dbReference type="InterPro" id="IPR001005">
    <property type="entry name" value="SANT/Myb"/>
</dbReference>
<reference evidence="9" key="1">
    <citation type="submission" date="2020-06" db="EMBL/GenBank/DDBJ databases">
        <authorList>
            <person name="Li T."/>
            <person name="Hu X."/>
            <person name="Zhang T."/>
            <person name="Song X."/>
            <person name="Zhang H."/>
            <person name="Dai N."/>
            <person name="Sheng W."/>
            <person name="Hou X."/>
            <person name="Wei L."/>
        </authorList>
    </citation>
    <scope>NUCLEOTIDE SEQUENCE</scope>
    <source>
        <strain evidence="9">3651</strain>
        <tissue evidence="9">Leaf</tissue>
    </source>
</reference>
<feature type="compositionally biased region" description="Basic and acidic residues" evidence="7">
    <location>
        <begin position="92"/>
        <end position="106"/>
    </location>
</feature>
<evidence type="ECO:0000259" key="8">
    <source>
        <dbReference type="PROSITE" id="PS51294"/>
    </source>
</evidence>
<gene>
    <name evidence="9" type="ORF">Salat_1318800</name>
</gene>
<dbReference type="PANTHER" id="PTHR31003:SF16">
    <property type="entry name" value="TRANSCRIPTION FACTOR HHO2"/>
    <property type="match status" value="1"/>
</dbReference>
<protein>
    <submittedName>
        <fullName evidence="9">Transcription factor HHO3</fullName>
    </submittedName>
</protein>
<evidence type="ECO:0000313" key="10">
    <source>
        <dbReference type="Proteomes" id="UP001293254"/>
    </source>
</evidence>
<dbReference type="GO" id="GO:0003700">
    <property type="term" value="F:DNA-binding transcription factor activity"/>
    <property type="evidence" value="ECO:0007669"/>
    <property type="project" value="InterPro"/>
</dbReference>
<evidence type="ECO:0000256" key="5">
    <source>
        <dbReference type="ARBA" id="ARBA00023242"/>
    </source>
</evidence>
<dbReference type="InterPro" id="IPR058673">
    <property type="entry name" value="HHO5-like_N"/>
</dbReference>
<dbReference type="PANTHER" id="PTHR31003">
    <property type="entry name" value="MYB FAMILY TRANSCRIPTION FACTOR"/>
    <property type="match status" value="1"/>
</dbReference>
<evidence type="ECO:0000256" key="6">
    <source>
        <dbReference type="SAM" id="Coils"/>
    </source>
</evidence>
<comment type="caution">
    <text evidence="9">The sequence shown here is derived from an EMBL/GenBank/DDBJ whole genome shotgun (WGS) entry which is preliminary data.</text>
</comment>
<dbReference type="SUPFAM" id="SSF46689">
    <property type="entry name" value="Homeodomain-like"/>
    <property type="match status" value="1"/>
</dbReference>
<dbReference type="InterPro" id="IPR044787">
    <property type="entry name" value="HHO5-like"/>
</dbReference>
<organism evidence="9 10">
    <name type="scientific">Sesamum alatum</name>
    <dbReference type="NCBI Taxonomy" id="300844"/>
    <lineage>
        <taxon>Eukaryota</taxon>
        <taxon>Viridiplantae</taxon>
        <taxon>Streptophyta</taxon>
        <taxon>Embryophyta</taxon>
        <taxon>Tracheophyta</taxon>
        <taxon>Spermatophyta</taxon>
        <taxon>Magnoliopsida</taxon>
        <taxon>eudicotyledons</taxon>
        <taxon>Gunneridae</taxon>
        <taxon>Pentapetalae</taxon>
        <taxon>asterids</taxon>
        <taxon>lamiids</taxon>
        <taxon>Lamiales</taxon>
        <taxon>Pedaliaceae</taxon>
        <taxon>Sesamum</taxon>
    </lineage>
</organism>
<keyword evidence="2" id="KW-0805">Transcription regulation</keyword>
<feature type="compositionally biased region" description="Basic and acidic residues" evidence="7">
    <location>
        <begin position="113"/>
        <end position="128"/>
    </location>
</feature>
<evidence type="ECO:0000256" key="2">
    <source>
        <dbReference type="ARBA" id="ARBA00023015"/>
    </source>
</evidence>
<feature type="compositionally biased region" description="Basic and acidic residues" evidence="7">
    <location>
        <begin position="212"/>
        <end position="221"/>
    </location>
</feature>
<evidence type="ECO:0000256" key="4">
    <source>
        <dbReference type="ARBA" id="ARBA00023163"/>
    </source>
</evidence>
<evidence type="ECO:0000256" key="3">
    <source>
        <dbReference type="ARBA" id="ARBA00023125"/>
    </source>
</evidence>
<sequence length="393" mass="42818">MMINSHNNSDISEKMQRCQDYIHALEEERRKIQVFQRELPLCLELVTQAIETCKQQLSGTTTEYNLHGQSECSEQTSTPVLEEFIPIKRASSHSDGEVQESKKPKNESNASNKDGKNGNDKNSKKSDWLRSVQLWNQTPDPTSKEDSPRKVAVVEVKRNGGGGAFHPFKKEKSIVGGDGTATPPPQGPMNRSLPPASTSSTAETGGGSGGGNKKEAKEGQSQRKARRCWSPELHRRFLQALQQLGGSHVATPKQIRELMKVDGLTNDEVKSHLQKYRLHTRRPNPSVHNNNNNNNAQTPQFVVVGGIWVPPEYAAMATTTTSGEAAGVAASKGIYTPIAAPPPPFHESSPASPKQRQKHNTSSHSDDRDSNSTEGGVQSCTRSTSSSTHTAAA</sequence>
<keyword evidence="4" id="KW-0804">Transcription</keyword>
<dbReference type="Pfam" id="PF00249">
    <property type="entry name" value="Myb_DNA-binding"/>
    <property type="match status" value="1"/>
</dbReference>
<dbReference type="InterPro" id="IPR006447">
    <property type="entry name" value="Myb_dom_plants"/>
</dbReference>
<dbReference type="PROSITE" id="PS51294">
    <property type="entry name" value="HTH_MYB"/>
    <property type="match status" value="1"/>
</dbReference>
<dbReference type="Pfam" id="PF26575">
    <property type="entry name" value="HHO5_N"/>
    <property type="match status" value="1"/>
</dbReference>
<evidence type="ECO:0000256" key="1">
    <source>
        <dbReference type="ARBA" id="ARBA00004123"/>
    </source>
</evidence>
<comment type="subcellular location">
    <subcellularLocation>
        <location evidence="1">Nucleus</location>
    </subcellularLocation>
</comment>